<comment type="caution">
    <text evidence="6">The sequence shown here is derived from an EMBL/GenBank/DDBJ whole genome shotgun (WGS) entry which is preliminary data.</text>
</comment>
<feature type="active site" description="Proton acceptor" evidence="4">
    <location>
        <position position="152"/>
    </location>
</feature>
<evidence type="ECO:0000313" key="7">
    <source>
        <dbReference type="Proteomes" id="UP000030103"/>
    </source>
</evidence>
<proteinExistence type="predicted"/>
<dbReference type="InterPro" id="IPR016035">
    <property type="entry name" value="Acyl_Trfase/lysoPLipase"/>
</dbReference>
<dbReference type="Pfam" id="PF01734">
    <property type="entry name" value="Patatin"/>
    <property type="match status" value="1"/>
</dbReference>
<evidence type="ECO:0000256" key="2">
    <source>
        <dbReference type="ARBA" id="ARBA00022963"/>
    </source>
</evidence>
<sequence>MQYSLGLALSGGSAKGFLHIGVLHYLEQIAHTPEIISGTSAGALIAVLYADGFTPLEIAELLTKKGFLGMTNFQIPQGGLFSTHNFHNMLRKNIRHKHLEDLEIPIRVLATDLDKGCSKVFSEGPTVDIVVASCSIPVLFNPVVIDDTYYVDGGLFKNFPVSTIREDCRTVIGVNLGQEPIEGKYKKKVSAIAQRSFSFIFGQNARPDRELCDILIEIDPETNVPMFNLSLAPKLVKKGFEMAREKINDYNAHRSETGTGI</sequence>
<dbReference type="EMBL" id="JRFA01000019">
    <property type="protein sequence ID" value="KGN73680.1"/>
    <property type="molecule type" value="Genomic_DNA"/>
</dbReference>
<dbReference type="Gene3D" id="3.40.1090.10">
    <property type="entry name" value="Cytosolic phospholipase A2 catalytic domain"/>
    <property type="match status" value="1"/>
</dbReference>
<name>A0A0A2E8B1_9PORP</name>
<comment type="caution">
    <text evidence="4">Lacks conserved residue(s) required for the propagation of feature annotation.</text>
</comment>
<reference evidence="6 7" key="1">
    <citation type="submission" date="2014-09" db="EMBL/GenBank/DDBJ databases">
        <title>Draft Genome Sequence of Porphyromonas macacae COT-192_OH2859.</title>
        <authorList>
            <person name="Wallis C."/>
            <person name="Deusch O."/>
            <person name="O'Flynn C."/>
            <person name="Davis I."/>
            <person name="Horsfall A."/>
            <person name="Kirkwood N."/>
            <person name="Harris S."/>
            <person name="Eisen J.A."/>
            <person name="Coil D.A."/>
            <person name="Darling A.E."/>
            <person name="Jospin G."/>
            <person name="Alexiev A."/>
        </authorList>
    </citation>
    <scope>NUCLEOTIDE SEQUENCE [LARGE SCALE GENOMIC DNA]</scope>
    <source>
        <strain evidence="7">COT-192 OH2859</strain>
    </source>
</reference>
<dbReference type="InterPro" id="IPR050301">
    <property type="entry name" value="NTE"/>
</dbReference>
<protein>
    <submittedName>
        <fullName evidence="6">Phospholipase</fullName>
    </submittedName>
</protein>
<feature type="short sequence motif" description="DGA/G" evidence="4">
    <location>
        <begin position="152"/>
        <end position="154"/>
    </location>
</feature>
<dbReference type="GO" id="GO:0016042">
    <property type="term" value="P:lipid catabolic process"/>
    <property type="evidence" value="ECO:0007669"/>
    <property type="project" value="UniProtKB-UniRule"/>
</dbReference>
<evidence type="ECO:0000256" key="3">
    <source>
        <dbReference type="ARBA" id="ARBA00023098"/>
    </source>
</evidence>
<gene>
    <name evidence="6" type="ORF">HQ47_06930</name>
</gene>
<feature type="domain" description="PNPLA" evidence="5">
    <location>
        <begin position="7"/>
        <end position="165"/>
    </location>
</feature>
<dbReference type="InterPro" id="IPR002641">
    <property type="entry name" value="PNPLA_dom"/>
</dbReference>
<dbReference type="PANTHER" id="PTHR14226">
    <property type="entry name" value="NEUROPATHY TARGET ESTERASE/SWISS CHEESE D.MELANOGASTER"/>
    <property type="match status" value="1"/>
</dbReference>
<dbReference type="PROSITE" id="PS51635">
    <property type="entry name" value="PNPLA"/>
    <property type="match status" value="1"/>
</dbReference>
<evidence type="ECO:0000256" key="4">
    <source>
        <dbReference type="PROSITE-ProRule" id="PRU01161"/>
    </source>
</evidence>
<dbReference type="OrthoDB" id="9770965at2"/>
<keyword evidence="2 4" id="KW-0442">Lipid degradation</keyword>
<dbReference type="CDD" id="cd07205">
    <property type="entry name" value="Pat_PNPLA6_PNPLA7_NTE1_like"/>
    <property type="match status" value="1"/>
</dbReference>
<organism evidence="6 7">
    <name type="scientific">Porphyromonas macacae</name>
    <dbReference type="NCBI Taxonomy" id="28115"/>
    <lineage>
        <taxon>Bacteria</taxon>
        <taxon>Pseudomonadati</taxon>
        <taxon>Bacteroidota</taxon>
        <taxon>Bacteroidia</taxon>
        <taxon>Bacteroidales</taxon>
        <taxon>Porphyromonadaceae</taxon>
        <taxon>Porphyromonas</taxon>
    </lineage>
</organism>
<keyword evidence="7" id="KW-1185">Reference proteome</keyword>
<dbReference type="eggNOG" id="COG1752">
    <property type="taxonomic scope" value="Bacteria"/>
</dbReference>
<dbReference type="STRING" id="28115.HQ47_06930"/>
<dbReference type="GO" id="GO:0016787">
    <property type="term" value="F:hydrolase activity"/>
    <property type="evidence" value="ECO:0007669"/>
    <property type="project" value="UniProtKB-UniRule"/>
</dbReference>
<feature type="short sequence motif" description="GXSXG" evidence="4">
    <location>
        <begin position="38"/>
        <end position="42"/>
    </location>
</feature>
<dbReference type="AlphaFoldDB" id="A0A0A2E8B1"/>
<dbReference type="PANTHER" id="PTHR14226:SF78">
    <property type="entry name" value="SLR0060 PROTEIN"/>
    <property type="match status" value="1"/>
</dbReference>
<evidence type="ECO:0000313" key="6">
    <source>
        <dbReference type="EMBL" id="KGN73680.1"/>
    </source>
</evidence>
<keyword evidence="1 4" id="KW-0378">Hydrolase</keyword>
<evidence type="ECO:0000256" key="1">
    <source>
        <dbReference type="ARBA" id="ARBA00022801"/>
    </source>
</evidence>
<dbReference type="Proteomes" id="UP000030103">
    <property type="component" value="Unassembled WGS sequence"/>
</dbReference>
<feature type="active site" description="Nucleophile" evidence="4">
    <location>
        <position position="40"/>
    </location>
</feature>
<dbReference type="SUPFAM" id="SSF52151">
    <property type="entry name" value="FabD/lysophospholipase-like"/>
    <property type="match status" value="1"/>
</dbReference>
<accession>A0A0A2E8B1</accession>
<dbReference type="RefSeq" id="WP_036874270.1">
    <property type="nucleotide sequence ID" value="NZ_JASBZX010000009.1"/>
</dbReference>
<evidence type="ECO:0000259" key="5">
    <source>
        <dbReference type="PROSITE" id="PS51635"/>
    </source>
</evidence>
<keyword evidence="3 4" id="KW-0443">Lipid metabolism</keyword>